<keyword evidence="5" id="KW-1185">Reference proteome</keyword>
<dbReference type="Gene3D" id="1.10.439.10">
    <property type="entry name" value="Penicillin Amidohydrolase, domain 1"/>
    <property type="match status" value="1"/>
</dbReference>
<evidence type="ECO:0000256" key="3">
    <source>
        <dbReference type="ARBA" id="ARBA00023145"/>
    </source>
</evidence>
<dbReference type="PANTHER" id="PTHR34218:SF4">
    <property type="entry name" value="ACYL-HOMOSERINE LACTONE ACYLASE QUIP"/>
    <property type="match status" value="1"/>
</dbReference>
<evidence type="ECO:0000313" key="5">
    <source>
        <dbReference type="Proteomes" id="UP001375743"/>
    </source>
</evidence>
<protein>
    <submittedName>
        <fullName evidence="4">Penicillin acylase family protein</fullName>
        <ecNumber evidence="4">3.5.1.-</ecNumber>
    </submittedName>
</protein>
<accession>A0ABU8XLX8</accession>
<comment type="caution">
    <text evidence="4">The sequence shown here is derived from an EMBL/GenBank/DDBJ whole genome shotgun (WGS) entry which is preliminary data.</text>
</comment>
<evidence type="ECO:0000256" key="1">
    <source>
        <dbReference type="ARBA" id="ARBA00006586"/>
    </source>
</evidence>
<dbReference type="CDD" id="cd03747">
    <property type="entry name" value="Ntn_PGA_like"/>
    <property type="match status" value="1"/>
</dbReference>
<dbReference type="InterPro" id="IPR029055">
    <property type="entry name" value="Ntn_hydrolases_N"/>
</dbReference>
<dbReference type="InterPro" id="IPR043146">
    <property type="entry name" value="Penicillin_amidase_N_B-knob"/>
</dbReference>
<reference evidence="4 5" key="1">
    <citation type="submission" date="2024-01" db="EMBL/GenBank/DDBJ databases">
        <title>Multi-omics insights into the function and evolution of sodium benzoate biodegradation pathways in Benzoatithermus flavus gen. nov., sp. nov. from hot spring.</title>
        <authorList>
            <person name="Hu C.-J."/>
            <person name="Li W.-J."/>
        </authorList>
    </citation>
    <scope>NUCLEOTIDE SEQUENCE [LARGE SCALE GENOMIC DNA]</scope>
    <source>
        <strain evidence="4 5">SYSU G07066</strain>
    </source>
</reference>
<dbReference type="Proteomes" id="UP001375743">
    <property type="component" value="Unassembled WGS sequence"/>
</dbReference>
<name>A0ABU8XLX8_9PROT</name>
<dbReference type="PIRSF" id="PIRSF001227">
    <property type="entry name" value="Pen_acylase"/>
    <property type="match status" value="1"/>
</dbReference>
<dbReference type="Gene3D" id="1.10.1400.10">
    <property type="match status" value="1"/>
</dbReference>
<dbReference type="Gene3D" id="3.60.20.10">
    <property type="entry name" value="Glutamine Phosphoribosylpyrophosphate, subunit 1, domain 1"/>
    <property type="match status" value="1"/>
</dbReference>
<dbReference type="Gene3D" id="2.30.120.10">
    <property type="match status" value="1"/>
</dbReference>
<dbReference type="PANTHER" id="PTHR34218">
    <property type="entry name" value="PEPTIDASE S45 PENICILLIN AMIDASE"/>
    <property type="match status" value="1"/>
</dbReference>
<dbReference type="InterPro" id="IPR002692">
    <property type="entry name" value="S45"/>
</dbReference>
<dbReference type="SUPFAM" id="SSF56235">
    <property type="entry name" value="N-terminal nucleophile aminohydrolases (Ntn hydrolases)"/>
    <property type="match status" value="1"/>
</dbReference>
<sequence length="794" mass="87477">MRRRLLRATLALLAVLVLAAGGLSWLALASLPRLSGEITVPGLERPVRIVRDAAAVPHVEAETADDAWFAMGFLHGQDRLWQMEFHRLLARGRLAEVLGPAALPYDRFFRMLGLARHAQAAAAGLSPEARRGLEAYSHGVNAAIARYGRILPPEFLILRHAPEPWQPADSILFQKLMALDLSLNWREELLRARLARRLSTEQLRDLWPGSAPDTPVTLAALAGLPLERLAAALPEAPPPGLGSNVWVVDGTRTTSGKPLLANDPHLGLQMPGHWYLAHLEAPGLSVIGATLPSLPFVVLGRNRDIAWGFTNTGSDTQDLFIERVDPDDPDRYLTPDGSEPFRKRIETIGVRGQEPVVLTVRETRHGPVISDLVPAAAEAVGTGYVLALAWTQLRDDDTTMAAGFALDRATDWPSFVAAAELYQGAQQNMAYADRTGLIGMISPGLVPIRRSGDGSMPVPGWTGAYDWQGTIPADRLPREAAPARGLLVNANNRLVDGDYPYLLTRDWESPLRAERLEALLRNARGLDADRFAAIQLDIASTLADTFLPWLLAAEPAGAEERAILAAMAAWDRRMAVDRPEPLLFAAWYEELAEVVHADELGPLFPAFRGIRPEFMRHVLTEAPRWCDDVRTPAMETCQQDSAQALHRAVARLHEYYGPNWRRWRWGEAHPAVMAHTPFEESRLLRRLFSLVFPIGGDSSTVNVAHHGTTRPELPFGAVAAASYRATYDLADPDGGGRWVAATGQSGHPLSPHYRDQAELWRQGRYLAMTMRQDRYRQDAIGVLVLRPSDSPPDG</sequence>
<gene>
    <name evidence="4" type="ORF">U1T56_03470</name>
</gene>
<dbReference type="InterPro" id="IPR014395">
    <property type="entry name" value="Pen/GL7ACA/AHL_acylase"/>
</dbReference>
<keyword evidence="2 4" id="KW-0378">Hydrolase</keyword>
<dbReference type="Pfam" id="PF01804">
    <property type="entry name" value="Penicil_amidase"/>
    <property type="match status" value="1"/>
</dbReference>
<dbReference type="EMBL" id="JBBLZC010000002">
    <property type="protein sequence ID" value="MEK0082198.1"/>
    <property type="molecule type" value="Genomic_DNA"/>
</dbReference>
<dbReference type="InterPro" id="IPR023343">
    <property type="entry name" value="Penicillin_amidase_dom1"/>
</dbReference>
<dbReference type="InterPro" id="IPR043147">
    <property type="entry name" value="Penicillin_amidase_A-knob"/>
</dbReference>
<dbReference type="GO" id="GO:0016787">
    <property type="term" value="F:hydrolase activity"/>
    <property type="evidence" value="ECO:0007669"/>
    <property type="project" value="UniProtKB-KW"/>
</dbReference>
<evidence type="ECO:0000313" key="4">
    <source>
        <dbReference type="EMBL" id="MEK0082198.1"/>
    </source>
</evidence>
<organism evidence="4 5">
    <name type="scientific">Benzoatithermus flavus</name>
    <dbReference type="NCBI Taxonomy" id="3108223"/>
    <lineage>
        <taxon>Bacteria</taxon>
        <taxon>Pseudomonadati</taxon>
        <taxon>Pseudomonadota</taxon>
        <taxon>Alphaproteobacteria</taxon>
        <taxon>Geminicoccales</taxon>
        <taxon>Geminicoccaceae</taxon>
        <taxon>Benzoatithermus</taxon>
    </lineage>
</organism>
<comment type="similarity">
    <text evidence="1">Belongs to the peptidase S45 family.</text>
</comment>
<dbReference type="EC" id="3.5.1.-" evidence="4"/>
<dbReference type="RefSeq" id="WP_418158046.1">
    <property type="nucleotide sequence ID" value="NZ_JBBLZC010000002.1"/>
</dbReference>
<keyword evidence="3" id="KW-0865">Zymogen</keyword>
<evidence type="ECO:0000256" key="2">
    <source>
        <dbReference type="ARBA" id="ARBA00022801"/>
    </source>
</evidence>
<proteinExistence type="inferred from homology"/>